<accession>A0ABW3ZC64</accession>
<dbReference type="Proteomes" id="UP001597171">
    <property type="component" value="Unassembled WGS sequence"/>
</dbReference>
<keyword evidence="3" id="KW-1185">Reference proteome</keyword>
<dbReference type="InterPro" id="IPR025311">
    <property type="entry name" value="DUF4166"/>
</dbReference>
<protein>
    <submittedName>
        <fullName evidence="2">DUF4166 domain-containing protein</fullName>
    </submittedName>
</protein>
<evidence type="ECO:0000313" key="3">
    <source>
        <dbReference type="Proteomes" id="UP001597171"/>
    </source>
</evidence>
<comment type="caution">
    <text evidence="2">The sequence shown here is derived from an EMBL/GenBank/DDBJ whole genome shotgun (WGS) entry which is preliminary data.</text>
</comment>
<dbReference type="RefSeq" id="WP_378777398.1">
    <property type="nucleotide sequence ID" value="NZ_JBHTMX010000287.1"/>
</dbReference>
<evidence type="ECO:0000259" key="1">
    <source>
        <dbReference type="Pfam" id="PF13761"/>
    </source>
</evidence>
<sequence>MSAQPRLDAQALPTETRSASRLVDLRFRALLGPVEWETLPADVRRRFSKRLSGSDAAIYVGRITELAMNRAGRMLSQVLRVIGAPLPICLDTDVASVVTVTEDAATGGQIWTRLYARRDGFPQVIHSAKRFAGPTGLEEYVGYGVAMPLTLSAEEGALVFRSAGYVLRLGRFRLPLPGWLSPGALTVIHRETGEGAFEFTLDLRHPLFGALLRQSGSYRDQRA</sequence>
<organism evidence="2 3">
    <name type="scientific">Methylopila musalis</name>
    <dbReference type="NCBI Taxonomy" id="1134781"/>
    <lineage>
        <taxon>Bacteria</taxon>
        <taxon>Pseudomonadati</taxon>
        <taxon>Pseudomonadota</taxon>
        <taxon>Alphaproteobacteria</taxon>
        <taxon>Hyphomicrobiales</taxon>
        <taxon>Methylopilaceae</taxon>
        <taxon>Methylopila</taxon>
    </lineage>
</organism>
<proteinExistence type="predicted"/>
<feature type="domain" description="DUF4166" evidence="1">
    <location>
        <begin position="39"/>
        <end position="217"/>
    </location>
</feature>
<evidence type="ECO:0000313" key="2">
    <source>
        <dbReference type="EMBL" id="MFD1333654.1"/>
    </source>
</evidence>
<dbReference type="EMBL" id="JBHTMX010000287">
    <property type="protein sequence ID" value="MFD1333654.1"/>
    <property type="molecule type" value="Genomic_DNA"/>
</dbReference>
<name>A0ABW3ZC64_9HYPH</name>
<reference evidence="3" key="1">
    <citation type="journal article" date="2019" name="Int. J. Syst. Evol. Microbiol.">
        <title>The Global Catalogue of Microorganisms (GCM) 10K type strain sequencing project: providing services to taxonomists for standard genome sequencing and annotation.</title>
        <authorList>
            <consortium name="The Broad Institute Genomics Platform"/>
            <consortium name="The Broad Institute Genome Sequencing Center for Infectious Disease"/>
            <person name="Wu L."/>
            <person name="Ma J."/>
        </authorList>
    </citation>
    <scope>NUCLEOTIDE SEQUENCE [LARGE SCALE GENOMIC DNA]</scope>
    <source>
        <strain evidence="3">CCUG 61696</strain>
    </source>
</reference>
<gene>
    <name evidence="2" type="ORF">ACFQ4O_16750</name>
</gene>
<dbReference type="Pfam" id="PF13761">
    <property type="entry name" value="DUF4166"/>
    <property type="match status" value="1"/>
</dbReference>